<organism evidence="1 2">
    <name type="scientific">Microcoleus asticus IPMA8</name>
    <dbReference type="NCBI Taxonomy" id="2563858"/>
    <lineage>
        <taxon>Bacteria</taxon>
        <taxon>Bacillati</taxon>
        <taxon>Cyanobacteriota</taxon>
        <taxon>Cyanophyceae</taxon>
        <taxon>Oscillatoriophycideae</taxon>
        <taxon>Oscillatoriales</taxon>
        <taxon>Microcoleaceae</taxon>
        <taxon>Microcoleus</taxon>
        <taxon>Microcoleus asticus</taxon>
    </lineage>
</organism>
<evidence type="ECO:0000313" key="1">
    <source>
        <dbReference type="EMBL" id="NQE34015.1"/>
    </source>
</evidence>
<protein>
    <submittedName>
        <fullName evidence="1">Uncharacterized protein</fullName>
    </submittedName>
</protein>
<name>A0ABX2CUE0_9CYAN</name>
<dbReference type="RefSeq" id="WP_172186651.1">
    <property type="nucleotide sequence ID" value="NZ_CAWPPK010000146.1"/>
</dbReference>
<evidence type="ECO:0000313" key="2">
    <source>
        <dbReference type="Proteomes" id="UP000702425"/>
    </source>
</evidence>
<comment type="caution">
    <text evidence="1">The sequence shown here is derived from an EMBL/GenBank/DDBJ whole genome shotgun (WGS) entry which is preliminary data.</text>
</comment>
<gene>
    <name evidence="1" type="ORF">E5S67_01738</name>
</gene>
<proteinExistence type="predicted"/>
<reference evidence="1 2" key="1">
    <citation type="journal article" date="2020" name="Sci. Rep.">
        <title>A novel cyanobacterial geosmin producer, revising GeoA distribution and dispersion patterns in Bacteria.</title>
        <authorList>
            <person name="Churro C."/>
            <person name="Semedo-Aguiar A.P."/>
            <person name="Silva A.D."/>
            <person name="Pereira-Leal J.B."/>
            <person name="Leite R.B."/>
        </authorList>
    </citation>
    <scope>NUCLEOTIDE SEQUENCE [LARGE SCALE GENOMIC DNA]</scope>
    <source>
        <strain evidence="1 2">IPMA8</strain>
    </source>
</reference>
<dbReference type="EMBL" id="SRRZ01000023">
    <property type="protein sequence ID" value="NQE34015.1"/>
    <property type="molecule type" value="Genomic_DNA"/>
</dbReference>
<sequence>MNKTVMISGSRSINELPLGAIASLNRIIELGFEVIVGDASGIDSLVQQYLQSKNYQKVLVYYALFSGNGKPRNTFGYPTIGIPGNYSARDIQMCSHCDYGLAIWDGQSKGTVANIKRVKKTKVVIV</sequence>
<accession>A0ABX2CUE0</accession>
<dbReference type="Proteomes" id="UP000702425">
    <property type="component" value="Unassembled WGS sequence"/>
</dbReference>
<keyword evidence="2" id="KW-1185">Reference proteome</keyword>